<evidence type="ECO:0000256" key="2">
    <source>
        <dbReference type="ARBA" id="ARBA00022448"/>
    </source>
</evidence>
<keyword evidence="2" id="KW-0813">Transport</keyword>
<organism evidence="11 12">
    <name type="scientific">Kineobactrum salinum</name>
    <dbReference type="NCBI Taxonomy" id="2708301"/>
    <lineage>
        <taxon>Bacteria</taxon>
        <taxon>Pseudomonadati</taxon>
        <taxon>Pseudomonadota</taxon>
        <taxon>Gammaproteobacteria</taxon>
        <taxon>Cellvibrionales</taxon>
        <taxon>Halieaceae</taxon>
        <taxon>Kineobactrum</taxon>
    </lineage>
</organism>
<feature type="region of interest" description="Disordered" evidence="9">
    <location>
        <begin position="172"/>
        <end position="221"/>
    </location>
</feature>
<evidence type="ECO:0000259" key="10">
    <source>
        <dbReference type="Pfam" id="PF11356"/>
    </source>
</evidence>
<keyword evidence="5" id="KW-0812">Transmembrane</keyword>
<feature type="compositionally biased region" description="Basic and acidic residues" evidence="9">
    <location>
        <begin position="201"/>
        <end position="215"/>
    </location>
</feature>
<evidence type="ECO:0000256" key="4">
    <source>
        <dbReference type="ARBA" id="ARBA00022519"/>
    </source>
</evidence>
<dbReference type="GO" id="GO:0005886">
    <property type="term" value="C:plasma membrane"/>
    <property type="evidence" value="ECO:0007669"/>
    <property type="project" value="UniProtKB-SubCell"/>
</dbReference>
<comment type="subcellular location">
    <subcellularLocation>
        <location evidence="1">Cell inner membrane</location>
    </subcellularLocation>
</comment>
<evidence type="ECO:0000256" key="8">
    <source>
        <dbReference type="ARBA" id="ARBA00023136"/>
    </source>
</evidence>
<dbReference type="Pfam" id="PF11356">
    <property type="entry name" value="T2SSC"/>
    <property type="match status" value="1"/>
</dbReference>
<keyword evidence="12" id="KW-1185">Reference proteome</keyword>
<dbReference type="Gene3D" id="2.30.30.830">
    <property type="match status" value="1"/>
</dbReference>
<reference evidence="11 12" key="1">
    <citation type="submission" date="2020-02" db="EMBL/GenBank/DDBJ databases">
        <title>Genome sequencing for Kineobactrum sp. M2.</title>
        <authorList>
            <person name="Park S.-J."/>
        </authorList>
    </citation>
    <scope>NUCLEOTIDE SEQUENCE [LARGE SCALE GENOMIC DNA]</scope>
    <source>
        <strain evidence="11 12">M2</strain>
    </source>
</reference>
<evidence type="ECO:0000256" key="7">
    <source>
        <dbReference type="ARBA" id="ARBA00022989"/>
    </source>
</evidence>
<dbReference type="RefSeq" id="WP_163495755.1">
    <property type="nucleotide sequence ID" value="NZ_CP048711.1"/>
</dbReference>
<keyword evidence="7" id="KW-1133">Transmembrane helix</keyword>
<evidence type="ECO:0000313" key="12">
    <source>
        <dbReference type="Proteomes" id="UP000477680"/>
    </source>
</evidence>
<keyword evidence="8" id="KW-0472">Membrane</keyword>
<dbReference type="EMBL" id="CP048711">
    <property type="protein sequence ID" value="QIB66321.1"/>
    <property type="molecule type" value="Genomic_DNA"/>
</dbReference>
<dbReference type="InterPro" id="IPR024961">
    <property type="entry name" value="T2SS_GspC_N"/>
</dbReference>
<dbReference type="GO" id="GO:0015031">
    <property type="term" value="P:protein transport"/>
    <property type="evidence" value="ECO:0007669"/>
    <property type="project" value="UniProtKB-KW"/>
</dbReference>
<evidence type="ECO:0000256" key="3">
    <source>
        <dbReference type="ARBA" id="ARBA00022475"/>
    </source>
</evidence>
<gene>
    <name evidence="11" type="ORF">G3T16_13800</name>
</gene>
<evidence type="ECO:0000256" key="6">
    <source>
        <dbReference type="ARBA" id="ARBA00022927"/>
    </source>
</evidence>
<dbReference type="KEGG" id="kim:G3T16_13800"/>
<evidence type="ECO:0000313" key="11">
    <source>
        <dbReference type="EMBL" id="QIB66321.1"/>
    </source>
</evidence>
<feature type="domain" description="Type II secretion system protein GspC N-terminal" evidence="10">
    <location>
        <begin position="32"/>
        <end position="173"/>
    </location>
</feature>
<evidence type="ECO:0000256" key="9">
    <source>
        <dbReference type="SAM" id="MobiDB-lite"/>
    </source>
</evidence>
<keyword evidence="6" id="KW-0653">Protein transport</keyword>
<accession>A0A6C0U2L0</accession>
<name>A0A6C0U2L0_9GAMM</name>
<proteinExistence type="predicted"/>
<evidence type="ECO:0000256" key="5">
    <source>
        <dbReference type="ARBA" id="ARBA00022692"/>
    </source>
</evidence>
<keyword evidence="3" id="KW-1003">Cell membrane</keyword>
<sequence>MNALQALRARYQVRTNPLRTERNIELVAVALLLLLLLLLIYTGLRAAIPPSPTPVEPAASSLTIADQLARRSVSSEDSEELRARPLFWEGRRPAAPKPVAPVAKKTSEPASKLKDVRLLGVFGDADAAGMIVLVNDKQSRVLMGQSLSGWELQEVASDHVVLVSGRNTEKLSLQRSITGKQARPRRETPAPQSRPGPQRDAPPKDRPQGDVRMGEDGGQNL</sequence>
<dbReference type="AlphaFoldDB" id="A0A6C0U2L0"/>
<evidence type="ECO:0000256" key="1">
    <source>
        <dbReference type="ARBA" id="ARBA00004533"/>
    </source>
</evidence>
<dbReference type="Proteomes" id="UP000477680">
    <property type="component" value="Chromosome"/>
</dbReference>
<keyword evidence="4" id="KW-0997">Cell inner membrane</keyword>
<protein>
    <recommendedName>
        <fullName evidence="10">Type II secretion system protein GspC N-terminal domain-containing protein</fullName>
    </recommendedName>
</protein>